<dbReference type="GO" id="GO:0003676">
    <property type="term" value="F:nucleic acid binding"/>
    <property type="evidence" value="ECO:0007669"/>
    <property type="project" value="InterPro"/>
</dbReference>
<evidence type="ECO:0008006" key="3">
    <source>
        <dbReference type="Google" id="ProtNLM"/>
    </source>
</evidence>
<dbReference type="AlphaFoldDB" id="R0ML42"/>
<dbReference type="InterPro" id="IPR012677">
    <property type="entry name" value="Nucleotide-bd_a/b_plait_sf"/>
</dbReference>
<evidence type="ECO:0000313" key="2">
    <source>
        <dbReference type="Proteomes" id="UP000016927"/>
    </source>
</evidence>
<dbReference type="Proteomes" id="UP000016927">
    <property type="component" value="Unassembled WGS sequence"/>
</dbReference>
<dbReference type="VEuPathDB" id="MicrosporidiaDB:NBO_67g0004"/>
<proteinExistence type="predicted"/>
<sequence length="172" mass="20304">MDKPTRTLLVIGDNKLIEDFKNKSDIREIYNHPKVKNAFIIIFYDIRKSESYFKDLKQNTTVFYTISKYEVPQEPDKCDESKNQGTVYITLRSNNKTEINDNEFMNYLNGFGEIKEVKLTSGLIKCIEYYDTRSSKRVREALNNKSYEGNPVTVRNVWDLNSKTRQEIFNQN</sequence>
<accession>R0ML42</accession>
<protein>
    <recommendedName>
        <fullName evidence="3">RRM domain-containing protein</fullName>
    </recommendedName>
</protein>
<keyword evidence="2" id="KW-1185">Reference proteome</keyword>
<organism evidence="1 2">
    <name type="scientific">Nosema bombycis (strain CQ1 / CVCC 102059)</name>
    <name type="common">Microsporidian parasite</name>
    <name type="synonym">Pebrine of silkworm</name>
    <dbReference type="NCBI Taxonomy" id="578461"/>
    <lineage>
        <taxon>Eukaryota</taxon>
        <taxon>Fungi</taxon>
        <taxon>Fungi incertae sedis</taxon>
        <taxon>Microsporidia</taxon>
        <taxon>Nosematidae</taxon>
        <taxon>Nosema</taxon>
    </lineage>
</organism>
<dbReference type="EMBL" id="KB908975">
    <property type="protein sequence ID" value="EOB13528.1"/>
    <property type="molecule type" value="Genomic_DNA"/>
</dbReference>
<evidence type="ECO:0000313" key="1">
    <source>
        <dbReference type="EMBL" id="EOB13528.1"/>
    </source>
</evidence>
<dbReference type="OMA" id="PKENDIC"/>
<dbReference type="Gene3D" id="3.30.70.330">
    <property type="match status" value="1"/>
</dbReference>
<gene>
    <name evidence="1" type="ORF">NBO_67g0004</name>
</gene>
<reference evidence="1 2" key="1">
    <citation type="journal article" date="2013" name="BMC Genomics">
        <title>Comparative genomics of parasitic silkworm microsporidia reveal an association between genome expansion and host adaptation.</title>
        <authorList>
            <person name="Pan G."/>
            <person name="Xu J."/>
            <person name="Li T."/>
            <person name="Xia Q."/>
            <person name="Liu S.L."/>
            <person name="Zhang G."/>
            <person name="Li S."/>
            <person name="Li C."/>
            <person name="Liu H."/>
            <person name="Yang L."/>
            <person name="Liu T."/>
            <person name="Zhang X."/>
            <person name="Wu Z."/>
            <person name="Fan W."/>
            <person name="Dang X."/>
            <person name="Xiang H."/>
            <person name="Tao M."/>
            <person name="Li Y."/>
            <person name="Hu J."/>
            <person name="Li Z."/>
            <person name="Lin L."/>
            <person name="Luo J."/>
            <person name="Geng L."/>
            <person name="Wang L."/>
            <person name="Long M."/>
            <person name="Wan Y."/>
            <person name="He N."/>
            <person name="Zhang Z."/>
            <person name="Lu C."/>
            <person name="Keeling P.J."/>
            <person name="Wang J."/>
            <person name="Xiang Z."/>
            <person name="Zhou Z."/>
        </authorList>
    </citation>
    <scope>NUCLEOTIDE SEQUENCE [LARGE SCALE GENOMIC DNA]</scope>
    <source>
        <strain evidence="2">CQ1 / CVCC 102059</strain>
    </source>
</reference>
<dbReference type="SUPFAM" id="SSF54928">
    <property type="entry name" value="RNA-binding domain, RBD"/>
    <property type="match status" value="1"/>
</dbReference>
<name>R0ML42_NOSB1</name>
<dbReference type="InterPro" id="IPR035979">
    <property type="entry name" value="RBD_domain_sf"/>
</dbReference>
<dbReference type="HOGENOM" id="CLU_098695_0_0_1"/>
<dbReference type="OrthoDB" id="439808at2759"/>